<dbReference type="Proteomes" id="UP000235145">
    <property type="component" value="Unassembled WGS sequence"/>
</dbReference>
<dbReference type="GO" id="GO:0004674">
    <property type="term" value="F:protein serine/threonine kinase activity"/>
    <property type="evidence" value="ECO:0007669"/>
    <property type="project" value="UniProtKB-KW"/>
</dbReference>
<dbReference type="Gene3D" id="1.10.510.10">
    <property type="entry name" value="Transferase(Phosphotransferase) domain 1"/>
    <property type="match status" value="1"/>
</dbReference>
<evidence type="ECO:0000256" key="6">
    <source>
        <dbReference type="ARBA" id="ARBA00022777"/>
    </source>
</evidence>
<evidence type="ECO:0008006" key="12">
    <source>
        <dbReference type="Google" id="ProtNLM"/>
    </source>
</evidence>
<keyword evidence="7" id="KW-0067">ATP-binding</keyword>
<dbReference type="SUPFAM" id="SSF56112">
    <property type="entry name" value="Protein kinase-like (PK-like)"/>
    <property type="match status" value="1"/>
</dbReference>
<keyword evidence="11" id="KW-1185">Reference proteome</keyword>
<dbReference type="Gene3D" id="3.30.200.20">
    <property type="entry name" value="Phosphorylase Kinase, domain 1"/>
    <property type="match status" value="1"/>
</dbReference>
<evidence type="ECO:0000256" key="4">
    <source>
        <dbReference type="ARBA" id="ARBA00022734"/>
    </source>
</evidence>
<keyword evidence="4" id="KW-0430">Lectin</keyword>
<dbReference type="InterPro" id="IPR008271">
    <property type="entry name" value="Ser/Thr_kinase_AS"/>
</dbReference>
<gene>
    <name evidence="10" type="ORF">LSAT_V11C200094300</name>
</gene>
<dbReference type="SUPFAM" id="SSF51101">
    <property type="entry name" value="Mannose-binding lectins"/>
    <property type="match status" value="1"/>
</dbReference>
<dbReference type="GO" id="GO:0004672">
    <property type="term" value="F:protein kinase activity"/>
    <property type="evidence" value="ECO:0000318"/>
    <property type="project" value="GO_Central"/>
</dbReference>
<dbReference type="PROSITE" id="PS50011">
    <property type="entry name" value="PROTEIN_KINASE_DOM"/>
    <property type="match status" value="1"/>
</dbReference>
<dbReference type="PROSITE" id="PS00108">
    <property type="entry name" value="PROTEIN_KINASE_ST"/>
    <property type="match status" value="1"/>
</dbReference>
<dbReference type="GO" id="GO:0005524">
    <property type="term" value="F:ATP binding"/>
    <property type="evidence" value="ECO:0007669"/>
    <property type="project" value="UniProtKB-KW"/>
</dbReference>
<dbReference type="GO" id="GO:0004714">
    <property type="term" value="F:transmembrane receptor protein tyrosine kinase activity"/>
    <property type="evidence" value="ECO:0007669"/>
    <property type="project" value="InterPro"/>
</dbReference>
<dbReference type="SMART" id="SM00915">
    <property type="entry name" value="Jacalin"/>
    <property type="match status" value="1"/>
</dbReference>
<comment type="similarity">
    <text evidence="1">Belongs to the jacalin lectin family.</text>
</comment>
<accession>A0A9R1XP22</accession>
<reference evidence="10 11" key="1">
    <citation type="journal article" date="2017" name="Nat. Commun.">
        <title>Genome assembly with in vitro proximity ligation data and whole-genome triplication in lettuce.</title>
        <authorList>
            <person name="Reyes-Chin-Wo S."/>
            <person name="Wang Z."/>
            <person name="Yang X."/>
            <person name="Kozik A."/>
            <person name="Arikit S."/>
            <person name="Song C."/>
            <person name="Xia L."/>
            <person name="Froenicke L."/>
            <person name="Lavelle D.O."/>
            <person name="Truco M.J."/>
            <person name="Xia R."/>
            <person name="Zhu S."/>
            <person name="Xu C."/>
            <person name="Xu H."/>
            <person name="Xu X."/>
            <person name="Cox K."/>
            <person name="Korf I."/>
            <person name="Meyers B.C."/>
            <person name="Michelmore R.W."/>
        </authorList>
    </citation>
    <scope>NUCLEOTIDE SEQUENCE [LARGE SCALE GENOMIC DNA]</scope>
    <source>
        <strain evidence="11">cv. Salinas</strain>
        <tissue evidence="10">Seedlings</tissue>
    </source>
</reference>
<dbReference type="EMBL" id="NBSK02000002">
    <property type="protein sequence ID" value="KAJ0220371.1"/>
    <property type="molecule type" value="Genomic_DNA"/>
</dbReference>
<evidence type="ECO:0000256" key="3">
    <source>
        <dbReference type="ARBA" id="ARBA00022679"/>
    </source>
</evidence>
<dbReference type="InterPro" id="IPR045272">
    <property type="entry name" value="ANXUR1/2-like"/>
</dbReference>
<proteinExistence type="inferred from homology"/>
<dbReference type="AlphaFoldDB" id="A0A9R1XP22"/>
<dbReference type="OrthoDB" id="1701342at2759"/>
<evidence type="ECO:0000256" key="5">
    <source>
        <dbReference type="ARBA" id="ARBA00022741"/>
    </source>
</evidence>
<comment type="caution">
    <text evidence="10">The sequence shown here is derived from an EMBL/GenBank/DDBJ whole genome shotgun (WGS) entry which is preliminary data.</text>
</comment>
<sequence length="467" mass="52240">MARIQELDHLQIPLEDIKLATNNFSEDNFIGLGGFGKVYEGQLHVSDFATTSSISGRPGTTVAVKRLDVQGGQGKNEFLNEIVMLASYKHKNLASIVGFCDEGGEKIIIYKYEARGSLDNYLANDHLTWVQRLQICLGAARGLNYLHADVGESHRVLHRDIKSSNILLNENWEAKISDFGLSKIGPTNQNITFLVTNAAGTLGYVDPLYVSTGVLTKESDVYSFGVVLFEVLCGRLAMKNMYEDERRFLFHLAKLRYEKGKLDEIILPSIREQMKPNSLQTFCKIAYQCLKKKRHDRPKMLLVIEQLQISLDFQIGYLRMTELCGSNTGGYSWSLLLDNNHKLRKITIDHYDCIFSVRFTTEDLSGSLHSTQRYGGDNGLSPGKITEVHFDADEEITGIRIGVTSEIGGLVLIASIYIMTNKNGHGPFGKEPVSFFSEFWDAGSFAGFYGRAGHFLDGFGCYLKATM</sequence>
<dbReference type="PANTHER" id="PTHR27003">
    <property type="entry name" value="OS07G0166700 PROTEIN"/>
    <property type="match status" value="1"/>
</dbReference>
<dbReference type="SMART" id="SM00220">
    <property type="entry name" value="S_TKc"/>
    <property type="match status" value="1"/>
</dbReference>
<dbReference type="PROSITE" id="PS51752">
    <property type="entry name" value="JACALIN_LECTIN"/>
    <property type="match status" value="1"/>
</dbReference>
<evidence type="ECO:0000313" key="10">
    <source>
        <dbReference type="EMBL" id="KAJ0220371.1"/>
    </source>
</evidence>
<dbReference type="FunFam" id="3.30.200.20:FF:000039">
    <property type="entry name" value="receptor-like protein kinase FERONIA"/>
    <property type="match status" value="1"/>
</dbReference>
<evidence type="ECO:0000259" key="8">
    <source>
        <dbReference type="PROSITE" id="PS50011"/>
    </source>
</evidence>
<dbReference type="Pfam" id="PF07714">
    <property type="entry name" value="PK_Tyr_Ser-Thr"/>
    <property type="match status" value="1"/>
</dbReference>
<dbReference type="GO" id="GO:0030246">
    <property type="term" value="F:carbohydrate binding"/>
    <property type="evidence" value="ECO:0007669"/>
    <property type="project" value="UniProtKB-KW"/>
</dbReference>
<keyword evidence="6" id="KW-0418">Kinase</keyword>
<protein>
    <recommendedName>
        <fullName evidence="12">Jacalin-like lectin domain-containing protein</fullName>
    </recommendedName>
</protein>
<dbReference type="InterPro" id="IPR001245">
    <property type="entry name" value="Ser-Thr/Tyr_kinase_cat_dom"/>
</dbReference>
<evidence type="ECO:0000313" key="11">
    <source>
        <dbReference type="Proteomes" id="UP000235145"/>
    </source>
</evidence>
<organism evidence="10 11">
    <name type="scientific">Lactuca sativa</name>
    <name type="common">Garden lettuce</name>
    <dbReference type="NCBI Taxonomy" id="4236"/>
    <lineage>
        <taxon>Eukaryota</taxon>
        <taxon>Viridiplantae</taxon>
        <taxon>Streptophyta</taxon>
        <taxon>Embryophyta</taxon>
        <taxon>Tracheophyta</taxon>
        <taxon>Spermatophyta</taxon>
        <taxon>Magnoliopsida</taxon>
        <taxon>eudicotyledons</taxon>
        <taxon>Gunneridae</taxon>
        <taxon>Pentapetalae</taxon>
        <taxon>asterids</taxon>
        <taxon>campanulids</taxon>
        <taxon>Asterales</taxon>
        <taxon>Asteraceae</taxon>
        <taxon>Cichorioideae</taxon>
        <taxon>Cichorieae</taxon>
        <taxon>Lactucinae</taxon>
        <taxon>Lactuca</taxon>
    </lineage>
</organism>
<keyword evidence="5" id="KW-0547">Nucleotide-binding</keyword>
<dbReference type="Pfam" id="PF01419">
    <property type="entry name" value="Jacalin"/>
    <property type="match status" value="1"/>
</dbReference>
<feature type="domain" description="Protein kinase" evidence="8">
    <location>
        <begin position="24"/>
        <end position="311"/>
    </location>
</feature>
<keyword evidence="3" id="KW-0808">Transferase</keyword>
<name>A0A9R1XP22_LACSA</name>
<evidence type="ECO:0000259" key="9">
    <source>
        <dbReference type="PROSITE" id="PS51752"/>
    </source>
</evidence>
<feature type="domain" description="Jacalin-type lectin" evidence="9">
    <location>
        <begin position="318"/>
        <end position="465"/>
    </location>
</feature>
<dbReference type="InterPro" id="IPR036404">
    <property type="entry name" value="Jacalin-like_lectin_dom_sf"/>
</dbReference>
<dbReference type="InterPro" id="IPR011009">
    <property type="entry name" value="Kinase-like_dom_sf"/>
</dbReference>
<keyword evidence="2" id="KW-0723">Serine/threonine-protein kinase</keyword>
<dbReference type="Gene3D" id="2.100.10.30">
    <property type="entry name" value="Jacalin-like lectin domain"/>
    <property type="match status" value="1"/>
</dbReference>
<dbReference type="InterPro" id="IPR001229">
    <property type="entry name" value="Jacalin-like_lectin_dom"/>
</dbReference>
<evidence type="ECO:0000256" key="1">
    <source>
        <dbReference type="ARBA" id="ARBA00006568"/>
    </source>
</evidence>
<dbReference type="PANTHER" id="PTHR27003:SF470">
    <property type="entry name" value="JACALIN-LIKE LECTIN DOMAIN-CONTAINING PROTEIN-RELATED"/>
    <property type="match status" value="1"/>
</dbReference>
<evidence type="ECO:0000256" key="2">
    <source>
        <dbReference type="ARBA" id="ARBA00022527"/>
    </source>
</evidence>
<evidence type="ECO:0000256" key="7">
    <source>
        <dbReference type="ARBA" id="ARBA00022840"/>
    </source>
</evidence>
<dbReference type="InterPro" id="IPR000719">
    <property type="entry name" value="Prot_kinase_dom"/>
</dbReference>
<dbReference type="GO" id="GO:0005886">
    <property type="term" value="C:plasma membrane"/>
    <property type="evidence" value="ECO:0000318"/>
    <property type="project" value="GO_Central"/>
</dbReference>